<accession>A0A8H4R4J3</accession>
<dbReference type="AlphaFoldDB" id="A0A8H4R4J3"/>
<feature type="region of interest" description="Disordered" evidence="1">
    <location>
        <begin position="1"/>
        <end position="37"/>
    </location>
</feature>
<keyword evidence="2" id="KW-0812">Transmembrane</keyword>
<comment type="caution">
    <text evidence="3">The sequence shown here is derived from an EMBL/GenBank/DDBJ whole genome shotgun (WGS) entry which is preliminary data.</text>
</comment>
<evidence type="ECO:0000313" key="3">
    <source>
        <dbReference type="EMBL" id="KAF4622778.1"/>
    </source>
</evidence>
<dbReference type="Proteomes" id="UP000566819">
    <property type="component" value="Unassembled WGS sequence"/>
</dbReference>
<dbReference type="EMBL" id="JAAMPI010001832">
    <property type="protein sequence ID" value="KAF4622778.1"/>
    <property type="molecule type" value="Genomic_DNA"/>
</dbReference>
<name>A0A8H4R4J3_9HELO</name>
<feature type="transmembrane region" description="Helical" evidence="2">
    <location>
        <begin position="70"/>
        <end position="93"/>
    </location>
</feature>
<evidence type="ECO:0000256" key="1">
    <source>
        <dbReference type="SAM" id="MobiDB-lite"/>
    </source>
</evidence>
<keyword evidence="2" id="KW-0472">Membrane</keyword>
<organism evidence="3 4">
    <name type="scientific">Cudoniella acicularis</name>
    <dbReference type="NCBI Taxonomy" id="354080"/>
    <lineage>
        <taxon>Eukaryota</taxon>
        <taxon>Fungi</taxon>
        <taxon>Dikarya</taxon>
        <taxon>Ascomycota</taxon>
        <taxon>Pezizomycotina</taxon>
        <taxon>Leotiomycetes</taxon>
        <taxon>Helotiales</taxon>
        <taxon>Tricladiaceae</taxon>
        <taxon>Cudoniella</taxon>
    </lineage>
</organism>
<feature type="transmembrane region" description="Helical" evidence="2">
    <location>
        <begin position="39"/>
        <end position="58"/>
    </location>
</feature>
<feature type="compositionally biased region" description="Polar residues" evidence="1">
    <location>
        <begin position="13"/>
        <end position="22"/>
    </location>
</feature>
<sequence>MAPSPEPREHSTKVSSITSNSIRGKKSWVPPASSDASPWTTFTVRLLLVGMGLMISWARKNGRDILGLRFGRVFSLIPLDCLIYTLAIMSLVVEEMAVWSVGGEELVAEAMDED</sequence>
<keyword evidence="4" id="KW-1185">Reference proteome</keyword>
<proteinExistence type="predicted"/>
<gene>
    <name evidence="3" type="ORF">G7Y89_g14246</name>
</gene>
<feature type="compositionally biased region" description="Basic and acidic residues" evidence="1">
    <location>
        <begin position="1"/>
        <end position="12"/>
    </location>
</feature>
<evidence type="ECO:0000256" key="2">
    <source>
        <dbReference type="SAM" id="Phobius"/>
    </source>
</evidence>
<protein>
    <submittedName>
        <fullName evidence="3">Uncharacterized protein</fullName>
    </submittedName>
</protein>
<keyword evidence="2" id="KW-1133">Transmembrane helix</keyword>
<evidence type="ECO:0000313" key="4">
    <source>
        <dbReference type="Proteomes" id="UP000566819"/>
    </source>
</evidence>
<reference evidence="3 4" key="1">
    <citation type="submission" date="2020-03" db="EMBL/GenBank/DDBJ databases">
        <title>Draft Genome Sequence of Cudoniella acicularis.</title>
        <authorList>
            <person name="Buettner E."/>
            <person name="Kellner H."/>
        </authorList>
    </citation>
    <scope>NUCLEOTIDE SEQUENCE [LARGE SCALE GENOMIC DNA]</scope>
    <source>
        <strain evidence="3 4">DSM 108380</strain>
    </source>
</reference>